<reference evidence="2 3" key="1">
    <citation type="submission" date="2021-06" db="EMBL/GenBank/DDBJ databases">
        <title>A haploid diamondback moth (Plutella xylostella L.) genome assembly resolves 31 chromosomes and identifies a diamide resistance mutation.</title>
        <authorList>
            <person name="Ward C.M."/>
            <person name="Perry K.D."/>
            <person name="Baker G."/>
            <person name="Powis K."/>
            <person name="Heckel D.G."/>
            <person name="Baxter S.W."/>
        </authorList>
    </citation>
    <scope>NUCLEOTIDE SEQUENCE [LARGE SCALE GENOMIC DNA]</scope>
    <source>
        <strain evidence="2 3">LV</strain>
        <tissue evidence="2">Single pupa</tissue>
    </source>
</reference>
<proteinExistence type="predicted"/>
<organism evidence="2 3">
    <name type="scientific">Plutella xylostella</name>
    <name type="common">Diamondback moth</name>
    <name type="synonym">Plutella maculipennis</name>
    <dbReference type="NCBI Taxonomy" id="51655"/>
    <lineage>
        <taxon>Eukaryota</taxon>
        <taxon>Metazoa</taxon>
        <taxon>Ecdysozoa</taxon>
        <taxon>Arthropoda</taxon>
        <taxon>Hexapoda</taxon>
        <taxon>Insecta</taxon>
        <taxon>Pterygota</taxon>
        <taxon>Neoptera</taxon>
        <taxon>Endopterygota</taxon>
        <taxon>Lepidoptera</taxon>
        <taxon>Glossata</taxon>
        <taxon>Ditrysia</taxon>
        <taxon>Yponomeutoidea</taxon>
        <taxon>Plutellidae</taxon>
        <taxon>Plutella</taxon>
    </lineage>
</organism>
<dbReference type="EMBL" id="JAHIBW010000011">
    <property type="protein sequence ID" value="KAG7306684.1"/>
    <property type="molecule type" value="Genomic_DNA"/>
</dbReference>
<evidence type="ECO:0000313" key="2">
    <source>
        <dbReference type="EMBL" id="KAG7306684.1"/>
    </source>
</evidence>
<protein>
    <recommendedName>
        <fullName evidence="1">FP protein C-terminal domain-containing protein</fullName>
    </recommendedName>
</protein>
<dbReference type="Pfam" id="PF25298">
    <property type="entry name" value="Baculo_FP_2nd"/>
    <property type="match status" value="1"/>
</dbReference>
<dbReference type="Proteomes" id="UP000823941">
    <property type="component" value="Chromosome 11"/>
</dbReference>
<dbReference type="InterPro" id="IPR057251">
    <property type="entry name" value="FP_C"/>
</dbReference>
<evidence type="ECO:0000313" key="3">
    <source>
        <dbReference type="Proteomes" id="UP000823941"/>
    </source>
</evidence>
<gene>
    <name evidence="2" type="ORF">JYU34_008108</name>
</gene>
<comment type="caution">
    <text evidence="2">The sequence shown here is derived from an EMBL/GenBank/DDBJ whole genome shotgun (WGS) entry which is preliminary data.</text>
</comment>
<feature type="domain" description="FP protein C-terminal" evidence="1">
    <location>
        <begin position="87"/>
        <end position="137"/>
    </location>
</feature>
<evidence type="ECO:0000259" key="1">
    <source>
        <dbReference type="Pfam" id="PF25298"/>
    </source>
</evidence>
<sequence>MKNMCDHLGISVSDNEICSVRRVAKMNEASDRPRNILLTLSSERQRDNFISAYRRFNRSNGSNPLNSTHLGIQGDSKQIYLAEHMSPECKELHAATRKKAKSLSYKYVWAKYGRVYVRKNDATPPLYIKDMDFLNSLV</sequence>
<accession>A0ABQ7QNQ9</accession>
<keyword evidence="3" id="KW-1185">Reference proteome</keyword>
<name>A0ABQ7QNQ9_PLUXY</name>